<feature type="site" description="Transition state stabilizer" evidence="11">
    <location>
        <position position="170"/>
    </location>
</feature>
<feature type="region of interest" description="Disordered" evidence="13">
    <location>
        <begin position="525"/>
        <end position="549"/>
    </location>
</feature>
<feature type="binding site" evidence="10">
    <location>
        <position position="168"/>
    </location>
    <ligand>
        <name>Mg(2+)</name>
        <dbReference type="ChEBI" id="CHEBI:18420"/>
        <label>1</label>
    </ligand>
</feature>
<keyword evidence="16" id="KW-1185">Reference proteome</keyword>
<protein>
    <recommendedName>
        <fullName evidence="2">DNA-(apurinic or apyrimidinic site) endonuclease 2</fullName>
    </recommendedName>
</protein>
<evidence type="ECO:0000256" key="13">
    <source>
        <dbReference type="SAM" id="MobiDB-lite"/>
    </source>
</evidence>
<dbReference type="GO" id="GO:0005634">
    <property type="term" value="C:nucleus"/>
    <property type="evidence" value="ECO:0007669"/>
    <property type="project" value="TreeGrafter"/>
</dbReference>
<dbReference type="InterPro" id="IPR010666">
    <property type="entry name" value="Znf_GRF"/>
</dbReference>
<evidence type="ECO:0000256" key="5">
    <source>
        <dbReference type="ARBA" id="ARBA00022801"/>
    </source>
</evidence>
<dbReference type="PROSITE" id="PS51435">
    <property type="entry name" value="AP_NUCLEASE_F1_4"/>
    <property type="match status" value="1"/>
</dbReference>
<evidence type="ECO:0000256" key="9">
    <source>
        <dbReference type="PIRSR" id="PIRSR604808-1"/>
    </source>
</evidence>
<feature type="compositionally biased region" description="Polar residues" evidence="13">
    <location>
        <begin position="402"/>
        <end position="416"/>
    </location>
</feature>
<feature type="compositionally biased region" description="Polar residues" evidence="13">
    <location>
        <begin position="444"/>
        <end position="460"/>
    </location>
</feature>
<comment type="caution">
    <text evidence="15">The sequence shown here is derived from an EMBL/GenBank/DDBJ whole genome shotgun (WGS) entry which is preliminary data.</text>
</comment>
<sequence length="632" mass="69405">MFDILQSDIIVMQELKIQRKDLRDDMVLLDGWDAYFSLPKHKKGYSGVGMFTRNSACAPTRAEEGLLGFLPSPEASGVLYRDMDEEESIGGYPSAAQLEDLGVDDPTALDAEGRCLILEFPAFVLLGVYCPANSNGQRDDFRHGFIRALDCRVRNLTELGKRVVLVGDLNVNRDEMDGASALDDRRKGNISHEEYISTPNRRIFNQLLIGGEVIGQRDEGREVGLLLDTTRHFHPERRGMYTHWEQKINARPGNFGSRIDFILVCDAMREWLKDANTQDGLLGSDHCPVFVDFHDQVALEHRQVQLLNLMHTVGTSINDNRQTQLAPALSAKRMQEFDKRRSIKSMFAGASVKVVQPVANTVREQEIEQMDMQVERLAEETSLPPITPVQSPGAFNLAPAGSRSTGSAQSQTSLQPVPQLKPIVNLKRKPPVETSPRVMKRQKSSSATQSHARPSGQQSLRGFFRSASGNGASEDTTSASTFGASIGQINNRLPLTISIGELTAGDCTSDGGAIQTNNSTLEARAVSTADTASPVPAMSERSPAPEASPTNFEARAATHHSWNSLFSKPAAPLCESHDEPCKSMQTKKKGSNQGRSFWMCARPLGPSGQKESGSEWRCGTFIWCSDWGGGKK</sequence>
<comment type="cofactor">
    <cofactor evidence="10">
        <name>Mg(2+)</name>
        <dbReference type="ChEBI" id="CHEBI:18420"/>
    </cofactor>
    <cofactor evidence="10">
        <name>Mn(2+)</name>
        <dbReference type="ChEBI" id="CHEBI:29035"/>
    </cofactor>
    <text evidence="10">Probably binds two magnesium or manganese ions per subunit.</text>
</comment>
<feature type="domain" description="GRF-type" evidence="14">
    <location>
        <begin position="574"/>
        <end position="627"/>
    </location>
</feature>
<evidence type="ECO:0000259" key="14">
    <source>
        <dbReference type="PROSITE" id="PS51999"/>
    </source>
</evidence>
<keyword evidence="4 12" id="KW-0863">Zinc-finger</keyword>
<dbReference type="SUPFAM" id="SSF56219">
    <property type="entry name" value="DNase I-like"/>
    <property type="match status" value="1"/>
</dbReference>
<evidence type="ECO:0000256" key="12">
    <source>
        <dbReference type="PROSITE-ProRule" id="PRU01343"/>
    </source>
</evidence>
<dbReference type="EMBL" id="NAJO01000064">
    <property type="protein sequence ID" value="OQN96611.1"/>
    <property type="molecule type" value="Genomic_DNA"/>
</dbReference>
<feature type="active site" description="Proton donor/acceptor" evidence="9">
    <location>
        <position position="168"/>
    </location>
</feature>
<feature type="site" description="Interaction with DNA substrate" evidence="11">
    <location>
        <position position="286"/>
    </location>
</feature>
<dbReference type="STRING" id="1507870.A0A1V8SCR8"/>
<keyword evidence="6" id="KW-0862">Zinc</keyword>
<accession>A0A1V8SCR8</accession>
<proteinExistence type="inferred from homology"/>
<feature type="active site" description="Proton acceptor" evidence="9">
    <location>
        <position position="286"/>
    </location>
</feature>
<dbReference type="PANTHER" id="PTHR22748:SF4">
    <property type="entry name" value="DNA-(APURINIC OR APYRIMIDINIC SITE) ENDONUCLEASE 2"/>
    <property type="match status" value="1"/>
</dbReference>
<comment type="similarity">
    <text evidence="1">Belongs to the DNA repair enzymes AP/ExoA family.</text>
</comment>
<feature type="compositionally biased region" description="Polar residues" evidence="13">
    <location>
        <begin position="467"/>
        <end position="479"/>
    </location>
</feature>
<evidence type="ECO:0000256" key="10">
    <source>
        <dbReference type="PIRSR" id="PIRSR604808-2"/>
    </source>
</evidence>
<feature type="region of interest" description="Disordered" evidence="13">
    <location>
        <begin position="384"/>
        <end position="479"/>
    </location>
</feature>
<evidence type="ECO:0000256" key="3">
    <source>
        <dbReference type="ARBA" id="ARBA00022723"/>
    </source>
</evidence>
<gene>
    <name evidence="15" type="ORF">B0A48_17041</name>
</gene>
<feature type="binding site" evidence="10">
    <location>
        <position position="285"/>
    </location>
    <ligand>
        <name>Mg(2+)</name>
        <dbReference type="ChEBI" id="CHEBI:18420"/>
        <label>1</label>
    </ligand>
</feature>
<reference evidence="16" key="1">
    <citation type="submission" date="2017-03" db="EMBL/GenBank/DDBJ databases">
        <title>Genomes of endolithic fungi from Antarctica.</title>
        <authorList>
            <person name="Coleine C."/>
            <person name="Masonjones S."/>
            <person name="Stajich J.E."/>
        </authorList>
    </citation>
    <scope>NUCLEOTIDE SEQUENCE [LARGE SCALE GENOMIC DNA]</scope>
    <source>
        <strain evidence="16">CCFEE 5527</strain>
    </source>
</reference>
<evidence type="ECO:0000256" key="1">
    <source>
        <dbReference type="ARBA" id="ARBA00007092"/>
    </source>
</evidence>
<organism evidence="15 16">
    <name type="scientific">Cryoendolithus antarcticus</name>
    <dbReference type="NCBI Taxonomy" id="1507870"/>
    <lineage>
        <taxon>Eukaryota</taxon>
        <taxon>Fungi</taxon>
        <taxon>Dikarya</taxon>
        <taxon>Ascomycota</taxon>
        <taxon>Pezizomycotina</taxon>
        <taxon>Dothideomycetes</taxon>
        <taxon>Dothideomycetidae</taxon>
        <taxon>Cladosporiales</taxon>
        <taxon>Cladosporiaceae</taxon>
        <taxon>Cryoendolithus</taxon>
    </lineage>
</organism>
<dbReference type="Pfam" id="PF03372">
    <property type="entry name" value="Exo_endo_phos"/>
    <property type="match status" value="1"/>
</dbReference>
<dbReference type="AlphaFoldDB" id="A0A1V8SCR8"/>
<evidence type="ECO:0000256" key="4">
    <source>
        <dbReference type="ARBA" id="ARBA00022771"/>
    </source>
</evidence>
<feature type="binding site" evidence="10">
    <location>
        <position position="14"/>
    </location>
    <ligand>
        <name>Mg(2+)</name>
        <dbReference type="ChEBI" id="CHEBI:18420"/>
        <label>1</label>
    </ligand>
</feature>
<keyword evidence="3 10" id="KW-0479">Metal-binding</keyword>
<feature type="site" description="Important for catalytic activity" evidence="11">
    <location>
        <position position="260"/>
    </location>
</feature>
<keyword evidence="10" id="KW-0464">Manganese</keyword>
<evidence type="ECO:0000256" key="11">
    <source>
        <dbReference type="PIRSR" id="PIRSR604808-3"/>
    </source>
</evidence>
<dbReference type="GO" id="GO:0008311">
    <property type="term" value="F:double-stranded DNA 3'-5' DNA exonuclease activity"/>
    <property type="evidence" value="ECO:0007669"/>
    <property type="project" value="TreeGrafter"/>
</dbReference>
<keyword evidence="8" id="KW-0539">Nucleus</keyword>
<evidence type="ECO:0000256" key="8">
    <source>
        <dbReference type="ARBA" id="ARBA00023242"/>
    </source>
</evidence>
<dbReference type="InParanoid" id="A0A1V8SCR8"/>
<dbReference type="InterPro" id="IPR005135">
    <property type="entry name" value="Endo/exonuclease/phosphatase"/>
</dbReference>
<dbReference type="InterPro" id="IPR004808">
    <property type="entry name" value="AP_endonuc_1"/>
</dbReference>
<dbReference type="FunFam" id="3.60.10.10:FF:000079">
    <property type="entry name" value="DNA-(apurinic or apyrimidinic site) lyase"/>
    <property type="match status" value="1"/>
</dbReference>
<evidence type="ECO:0000256" key="6">
    <source>
        <dbReference type="ARBA" id="ARBA00022833"/>
    </source>
</evidence>
<evidence type="ECO:0000313" key="15">
    <source>
        <dbReference type="EMBL" id="OQN96611.1"/>
    </source>
</evidence>
<feature type="binding site" evidence="10">
    <location>
        <position position="286"/>
    </location>
    <ligand>
        <name>Mg(2+)</name>
        <dbReference type="ChEBI" id="CHEBI:18420"/>
        <label>1</label>
    </ligand>
</feature>
<dbReference type="InterPro" id="IPR036691">
    <property type="entry name" value="Endo/exonu/phosph_ase_sf"/>
</dbReference>
<name>A0A1V8SCR8_9PEZI</name>
<evidence type="ECO:0000256" key="2">
    <source>
        <dbReference type="ARBA" id="ARBA00013541"/>
    </source>
</evidence>
<keyword evidence="7 10" id="KW-0460">Magnesium</keyword>
<dbReference type="PANTHER" id="PTHR22748">
    <property type="entry name" value="AP ENDONUCLEASE"/>
    <property type="match status" value="1"/>
</dbReference>
<feature type="binding site" evidence="10">
    <location>
        <position position="170"/>
    </location>
    <ligand>
        <name>Mg(2+)</name>
        <dbReference type="ChEBI" id="CHEBI:18420"/>
        <label>1</label>
    </ligand>
</feature>
<dbReference type="Proteomes" id="UP000192596">
    <property type="component" value="Unassembled WGS sequence"/>
</dbReference>
<dbReference type="GO" id="GO:0008270">
    <property type="term" value="F:zinc ion binding"/>
    <property type="evidence" value="ECO:0007669"/>
    <property type="project" value="UniProtKB-KW"/>
</dbReference>
<dbReference type="PROSITE" id="PS51999">
    <property type="entry name" value="ZF_GRF"/>
    <property type="match status" value="1"/>
</dbReference>
<feature type="active site" evidence="9">
    <location>
        <position position="129"/>
    </location>
</feature>
<keyword evidence="5" id="KW-0378">Hydrolase</keyword>
<dbReference type="GO" id="GO:0003906">
    <property type="term" value="F:DNA-(apurinic or apyrimidinic site) endonuclease activity"/>
    <property type="evidence" value="ECO:0007669"/>
    <property type="project" value="TreeGrafter"/>
</dbReference>
<dbReference type="GO" id="GO:0006284">
    <property type="term" value="P:base-excision repair"/>
    <property type="evidence" value="ECO:0007669"/>
    <property type="project" value="TreeGrafter"/>
</dbReference>
<dbReference type="Gene3D" id="3.60.10.10">
    <property type="entry name" value="Endonuclease/exonuclease/phosphatase"/>
    <property type="match status" value="1"/>
</dbReference>
<dbReference type="GO" id="GO:0008081">
    <property type="term" value="F:phosphoric diester hydrolase activity"/>
    <property type="evidence" value="ECO:0007669"/>
    <property type="project" value="TreeGrafter"/>
</dbReference>
<evidence type="ECO:0000313" key="16">
    <source>
        <dbReference type="Proteomes" id="UP000192596"/>
    </source>
</evidence>
<evidence type="ECO:0000256" key="7">
    <source>
        <dbReference type="ARBA" id="ARBA00022842"/>
    </source>
</evidence>
<dbReference type="OrthoDB" id="391817at2759"/>